<dbReference type="InterPro" id="IPR002068">
    <property type="entry name" value="A-crystallin/Hsp20_dom"/>
</dbReference>
<feature type="domain" description="SHSP" evidence="3">
    <location>
        <begin position="31"/>
        <end position="143"/>
    </location>
</feature>
<protein>
    <submittedName>
        <fullName evidence="4">HSP20 family protein</fullName>
    </submittedName>
</protein>
<evidence type="ECO:0000313" key="5">
    <source>
        <dbReference type="Proteomes" id="UP000199469"/>
    </source>
</evidence>
<dbReference type="PANTHER" id="PTHR11527">
    <property type="entry name" value="HEAT-SHOCK PROTEIN 20 FAMILY MEMBER"/>
    <property type="match status" value="1"/>
</dbReference>
<reference evidence="5" key="1">
    <citation type="submission" date="2016-10" db="EMBL/GenBank/DDBJ databases">
        <authorList>
            <person name="Varghese N."/>
            <person name="Submissions S."/>
        </authorList>
    </citation>
    <scope>NUCLEOTIDE SEQUENCE [LARGE SCALE GENOMIC DNA]</scope>
    <source>
        <strain evidence="5">DSM 17724</strain>
    </source>
</reference>
<dbReference type="OrthoDB" id="9814487at2"/>
<dbReference type="InterPro" id="IPR008978">
    <property type="entry name" value="HSP20-like_chaperone"/>
</dbReference>
<dbReference type="RefSeq" id="WP_089791164.1">
    <property type="nucleotide sequence ID" value="NZ_FOIU01000001.1"/>
</dbReference>
<organism evidence="4 5">
    <name type="scientific">Chryseobacterium wanjuense</name>
    <dbReference type="NCBI Taxonomy" id="356305"/>
    <lineage>
        <taxon>Bacteria</taxon>
        <taxon>Pseudomonadati</taxon>
        <taxon>Bacteroidota</taxon>
        <taxon>Flavobacteriia</taxon>
        <taxon>Flavobacteriales</taxon>
        <taxon>Weeksellaceae</taxon>
        <taxon>Chryseobacterium group</taxon>
        <taxon>Chryseobacterium</taxon>
    </lineage>
</organism>
<dbReference type="Gene3D" id="2.60.40.790">
    <property type="match status" value="1"/>
</dbReference>
<comment type="similarity">
    <text evidence="1 2">Belongs to the small heat shock protein (HSP20) family.</text>
</comment>
<dbReference type="InterPro" id="IPR031107">
    <property type="entry name" value="Small_HSP"/>
</dbReference>
<evidence type="ECO:0000256" key="2">
    <source>
        <dbReference type="RuleBase" id="RU003616"/>
    </source>
</evidence>
<evidence type="ECO:0000259" key="3">
    <source>
        <dbReference type="PROSITE" id="PS01031"/>
    </source>
</evidence>
<keyword evidence="5" id="KW-1185">Reference proteome</keyword>
<dbReference type="PROSITE" id="PS01031">
    <property type="entry name" value="SHSP"/>
    <property type="match status" value="1"/>
</dbReference>
<accession>A0A1I0PKU4</accession>
<dbReference type="Proteomes" id="UP000199469">
    <property type="component" value="Unassembled WGS sequence"/>
</dbReference>
<name>A0A1I0PKU4_9FLAO</name>
<dbReference type="Pfam" id="PF00011">
    <property type="entry name" value="HSP20"/>
    <property type="match status" value="1"/>
</dbReference>
<sequence length="143" mass="16321">MKTLEKINTFPSLKSIVEDFWNTDGFLSQPLFSKSMYPTVNIIDKDKAYELKVSAPGFKKEDFKVANENGLLTISAKKSSEHTEEKENYLRKEFSTSSFSRSFRLPDNISEDQIKATYQDGLLNISLTKANPQKGEVKEIKID</sequence>
<proteinExistence type="inferred from homology"/>
<evidence type="ECO:0000256" key="1">
    <source>
        <dbReference type="PROSITE-ProRule" id="PRU00285"/>
    </source>
</evidence>
<dbReference type="EMBL" id="FOIU01000001">
    <property type="protein sequence ID" value="SEW14851.1"/>
    <property type="molecule type" value="Genomic_DNA"/>
</dbReference>
<evidence type="ECO:0000313" key="4">
    <source>
        <dbReference type="EMBL" id="SEW14851.1"/>
    </source>
</evidence>
<dbReference type="SUPFAM" id="SSF49764">
    <property type="entry name" value="HSP20-like chaperones"/>
    <property type="match status" value="1"/>
</dbReference>
<dbReference type="STRING" id="356305.SAMN05421841_1271"/>
<dbReference type="AlphaFoldDB" id="A0A1I0PKU4"/>
<gene>
    <name evidence="4" type="ORF">SAMN05421841_1271</name>
</gene>